<gene>
    <name evidence="2" type="ORF">SAMN05216313_103157</name>
</gene>
<reference evidence="3" key="1">
    <citation type="submission" date="2016-10" db="EMBL/GenBank/DDBJ databases">
        <authorList>
            <person name="Varghese N."/>
            <person name="Submissions S."/>
        </authorList>
    </citation>
    <scope>NUCLEOTIDE SEQUENCE [LARGE SCALE GENOMIC DNA]</scope>
    <source>
        <strain evidence="3">NLAE-zl-G277</strain>
    </source>
</reference>
<feature type="compositionally biased region" description="Low complexity" evidence="1">
    <location>
        <begin position="101"/>
        <end position="131"/>
    </location>
</feature>
<name>A0A1I0CTQ6_9FIRM</name>
<dbReference type="Proteomes" id="UP000198508">
    <property type="component" value="Unassembled WGS sequence"/>
</dbReference>
<feature type="compositionally biased region" description="Basic and acidic residues" evidence="1">
    <location>
        <begin position="73"/>
        <end position="82"/>
    </location>
</feature>
<protein>
    <submittedName>
        <fullName evidence="2">Uncharacterized protein</fullName>
    </submittedName>
</protein>
<feature type="region of interest" description="Disordered" evidence="1">
    <location>
        <begin position="37"/>
        <end position="131"/>
    </location>
</feature>
<dbReference type="STRING" id="460384.SAMN05216313_103157"/>
<dbReference type="EMBL" id="FOIM01000003">
    <property type="protein sequence ID" value="SET22971.1"/>
    <property type="molecule type" value="Genomic_DNA"/>
</dbReference>
<accession>A0A1I0CTQ6</accession>
<evidence type="ECO:0000256" key="1">
    <source>
        <dbReference type="SAM" id="MobiDB-lite"/>
    </source>
</evidence>
<organism evidence="2 3">
    <name type="scientific">Enterocloster lavalensis</name>
    <dbReference type="NCBI Taxonomy" id="460384"/>
    <lineage>
        <taxon>Bacteria</taxon>
        <taxon>Bacillati</taxon>
        <taxon>Bacillota</taxon>
        <taxon>Clostridia</taxon>
        <taxon>Lachnospirales</taxon>
        <taxon>Lachnospiraceae</taxon>
        <taxon>Enterocloster</taxon>
    </lineage>
</organism>
<proteinExistence type="predicted"/>
<dbReference type="RefSeq" id="WP_092361096.1">
    <property type="nucleotide sequence ID" value="NZ_DAINWJ010000076.1"/>
</dbReference>
<keyword evidence="3" id="KW-1185">Reference proteome</keyword>
<sequence length="438" mass="48194">MRRRSRLAGTEGAERGRDFKRIWLAAALCALAVSAAGCGSSGKGGGDQEVAWETREKNGEEEAGNASDASNETGEREGKESGENGGEGQSAEGETAGGKTGAENSAAGKDAGGENADGAAAARENAASAGGTTAADNVILEYPFSERVDVSKVEDMVKQVRASWTRDREAMDAGRYDKRSESTMDVYEDNEEIVMIEVGIRNENNPYSATYEFEDGKLIFAYYVGEGREYRLYYHNDSLFRLNTQVDGKQTIKDAAYEDEEFIQWHKMGLYNAYLLYQVAEGDIAADSSAPVKEADFRFRSPYREALGNTEAYLIDTFGDPDDFYYGEQGEVTDTNWYTYQNPFCFFDLRRSADSVRCLISNAGTVFEMSRDSYTLDEVEAYLGTTGGSTYEGESVEGSFSETGDLVFGCNDGTFYYDFILENGRVTRDSRCEIGFAQ</sequence>
<evidence type="ECO:0000313" key="2">
    <source>
        <dbReference type="EMBL" id="SET22971.1"/>
    </source>
</evidence>
<dbReference type="AlphaFoldDB" id="A0A1I0CTQ6"/>
<evidence type="ECO:0000313" key="3">
    <source>
        <dbReference type="Proteomes" id="UP000198508"/>
    </source>
</evidence>